<dbReference type="AlphaFoldDB" id="A0A2P2P6J5"/>
<protein>
    <submittedName>
        <fullName evidence="1">Uncharacterized protein</fullName>
    </submittedName>
</protein>
<sequence>MRTPTSNFASRYKKKNKKINDLFFFNVLSLVRLVQRCITHYMAVNLLDCISRNPILHLTQMPIKEPKFFTN</sequence>
<accession>A0A2P2P6J5</accession>
<dbReference type="EMBL" id="GGEC01069757">
    <property type="protein sequence ID" value="MBX50241.1"/>
    <property type="molecule type" value="Transcribed_RNA"/>
</dbReference>
<proteinExistence type="predicted"/>
<reference evidence="1" key="1">
    <citation type="submission" date="2018-02" db="EMBL/GenBank/DDBJ databases">
        <title>Rhizophora mucronata_Transcriptome.</title>
        <authorList>
            <person name="Meera S.P."/>
            <person name="Sreeshan A."/>
            <person name="Augustine A."/>
        </authorList>
    </citation>
    <scope>NUCLEOTIDE SEQUENCE</scope>
    <source>
        <tissue evidence="1">Leaf</tissue>
    </source>
</reference>
<evidence type="ECO:0000313" key="1">
    <source>
        <dbReference type="EMBL" id="MBX50241.1"/>
    </source>
</evidence>
<name>A0A2P2P6J5_RHIMU</name>
<organism evidence="1">
    <name type="scientific">Rhizophora mucronata</name>
    <name type="common">Asiatic mangrove</name>
    <dbReference type="NCBI Taxonomy" id="61149"/>
    <lineage>
        <taxon>Eukaryota</taxon>
        <taxon>Viridiplantae</taxon>
        <taxon>Streptophyta</taxon>
        <taxon>Embryophyta</taxon>
        <taxon>Tracheophyta</taxon>
        <taxon>Spermatophyta</taxon>
        <taxon>Magnoliopsida</taxon>
        <taxon>eudicotyledons</taxon>
        <taxon>Gunneridae</taxon>
        <taxon>Pentapetalae</taxon>
        <taxon>rosids</taxon>
        <taxon>fabids</taxon>
        <taxon>Malpighiales</taxon>
        <taxon>Rhizophoraceae</taxon>
        <taxon>Rhizophora</taxon>
    </lineage>
</organism>